<organism evidence="2 3">
    <name type="scientific">Corynebacterium doosanense CAU 212 = DSM 45436</name>
    <dbReference type="NCBI Taxonomy" id="558173"/>
    <lineage>
        <taxon>Bacteria</taxon>
        <taxon>Bacillati</taxon>
        <taxon>Actinomycetota</taxon>
        <taxon>Actinomycetes</taxon>
        <taxon>Mycobacteriales</taxon>
        <taxon>Corynebacteriaceae</taxon>
        <taxon>Corynebacterium</taxon>
    </lineage>
</organism>
<feature type="transmembrane region" description="Helical" evidence="1">
    <location>
        <begin position="12"/>
        <end position="34"/>
    </location>
</feature>
<accession>A0A097IDD2</accession>
<dbReference type="RefSeq" id="WP_018021503.1">
    <property type="nucleotide sequence ID" value="NZ_AQUX01000002.1"/>
</dbReference>
<dbReference type="AlphaFoldDB" id="A0A097IDD2"/>
<dbReference type="STRING" id="558173.CDOO_01720"/>
<dbReference type="EMBL" id="CP006764">
    <property type="protein sequence ID" value="AIT60141.1"/>
    <property type="molecule type" value="Genomic_DNA"/>
</dbReference>
<gene>
    <name evidence="2" type="ORF">CDOO_01720</name>
</gene>
<dbReference type="KEGG" id="cdo:CDOO_01720"/>
<dbReference type="NCBIfam" id="TIGR03816">
    <property type="entry name" value="tadE_like_DECH"/>
    <property type="match status" value="1"/>
</dbReference>
<evidence type="ECO:0000313" key="2">
    <source>
        <dbReference type="EMBL" id="AIT60141.1"/>
    </source>
</evidence>
<keyword evidence="1" id="KW-1133">Transmembrane helix</keyword>
<keyword evidence="1" id="KW-0812">Transmembrane</keyword>
<dbReference type="HOGENOM" id="CLU_104210_4_0_11"/>
<keyword evidence="3" id="KW-1185">Reference proteome</keyword>
<evidence type="ECO:0000256" key="1">
    <source>
        <dbReference type="SAM" id="Phobius"/>
    </source>
</evidence>
<dbReference type="Proteomes" id="UP000029914">
    <property type="component" value="Chromosome"/>
</dbReference>
<dbReference type="eggNOG" id="ENOG5033B4F">
    <property type="taxonomic scope" value="Bacteria"/>
</dbReference>
<sequence length="107" mass="10726">MSRLLRDDSGNATIVAAGIIAALASLCFVVAAVGGERLAAHQARLAADLSAAAGAHALAYGEDGCDEAGRVAALNHADLTTCRPEDTDIVLTARVDGEEASARAGPI</sequence>
<proteinExistence type="predicted"/>
<reference evidence="2 3" key="1">
    <citation type="submission" date="2013-09" db="EMBL/GenBank/DDBJ databases">
        <title>Complete genome sequence of Corynebacterium doosanense CAU 212(T) (=DSM 45436(T)), isolated from activated sludge.</title>
        <authorList>
            <person name="Schaffert L."/>
            <person name="Albersmeier A."/>
            <person name="Kalinowski J."/>
            <person name="Ruckert C."/>
        </authorList>
    </citation>
    <scope>NUCLEOTIDE SEQUENCE [LARGE SCALE GENOMIC DNA]</scope>
    <source>
        <strain evidence="2 3">CAU 212</strain>
    </source>
</reference>
<protein>
    <submittedName>
        <fullName evidence="2">Uncharacterized protein</fullName>
    </submittedName>
</protein>
<keyword evidence="1" id="KW-0472">Membrane</keyword>
<evidence type="ECO:0000313" key="3">
    <source>
        <dbReference type="Proteomes" id="UP000029914"/>
    </source>
</evidence>
<name>A0A097IDD2_9CORY</name>
<dbReference type="InterPro" id="IPR021202">
    <property type="entry name" value="Rv3654c-like"/>
</dbReference>